<evidence type="ECO:0000313" key="1">
    <source>
        <dbReference type="EMBL" id="KAK7406568.1"/>
    </source>
</evidence>
<dbReference type="EMBL" id="JAYMYS010000002">
    <property type="protein sequence ID" value="KAK7406568.1"/>
    <property type="molecule type" value="Genomic_DNA"/>
</dbReference>
<sequence>MHHSLRSVYWPGSFRFKHKKQIENEYKDSRIRTVKHKRKGMFVCDASCVVSQPQLWGECLKNRGMHMVGNLTLVMSSCKLSFFRFLLSLET</sequence>
<keyword evidence="2" id="KW-1185">Reference proteome</keyword>
<organism evidence="1 2">
    <name type="scientific">Psophocarpus tetragonolobus</name>
    <name type="common">Winged bean</name>
    <name type="synonym">Dolichos tetragonolobus</name>
    <dbReference type="NCBI Taxonomy" id="3891"/>
    <lineage>
        <taxon>Eukaryota</taxon>
        <taxon>Viridiplantae</taxon>
        <taxon>Streptophyta</taxon>
        <taxon>Embryophyta</taxon>
        <taxon>Tracheophyta</taxon>
        <taxon>Spermatophyta</taxon>
        <taxon>Magnoliopsida</taxon>
        <taxon>eudicotyledons</taxon>
        <taxon>Gunneridae</taxon>
        <taxon>Pentapetalae</taxon>
        <taxon>rosids</taxon>
        <taxon>fabids</taxon>
        <taxon>Fabales</taxon>
        <taxon>Fabaceae</taxon>
        <taxon>Papilionoideae</taxon>
        <taxon>50 kb inversion clade</taxon>
        <taxon>NPAAA clade</taxon>
        <taxon>indigoferoid/millettioid clade</taxon>
        <taxon>Phaseoleae</taxon>
        <taxon>Psophocarpus</taxon>
    </lineage>
</organism>
<proteinExistence type="predicted"/>
<evidence type="ECO:0000313" key="2">
    <source>
        <dbReference type="Proteomes" id="UP001386955"/>
    </source>
</evidence>
<dbReference type="AlphaFoldDB" id="A0AAN9XSR5"/>
<dbReference type="Proteomes" id="UP001386955">
    <property type="component" value="Unassembled WGS sequence"/>
</dbReference>
<comment type="caution">
    <text evidence="1">The sequence shown here is derived from an EMBL/GenBank/DDBJ whole genome shotgun (WGS) entry which is preliminary data.</text>
</comment>
<gene>
    <name evidence="1" type="ORF">VNO78_08195</name>
</gene>
<reference evidence="1 2" key="1">
    <citation type="submission" date="2024-01" db="EMBL/GenBank/DDBJ databases">
        <title>The genomes of 5 underutilized Papilionoideae crops provide insights into root nodulation and disease resistanc.</title>
        <authorList>
            <person name="Jiang F."/>
        </authorList>
    </citation>
    <scope>NUCLEOTIDE SEQUENCE [LARGE SCALE GENOMIC DNA]</scope>
    <source>
        <strain evidence="1">DUOXIRENSHENG_FW03</strain>
        <tissue evidence="1">Leaves</tissue>
    </source>
</reference>
<name>A0AAN9XSR5_PSOTE</name>
<accession>A0AAN9XSR5</accession>
<protein>
    <submittedName>
        <fullName evidence="1">Uncharacterized protein</fullName>
    </submittedName>
</protein>